<keyword evidence="2 3" id="KW-0802">TPR repeat</keyword>
<reference evidence="5 6" key="1">
    <citation type="submission" date="2018-11" db="EMBL/GenBank/DDBJ databases">
        <title>Genome sequence of Saitozyma podzolica DSM 27192.</title>
        <authorList>
            <person name="Aliyu H."/>
            <person name="Gorte O."/>
            <person name="Ochsenreither K."/>
        </authorList>
    </citation>
    <scope>NUCLEOTIDE SEQUENCE [LARGE SCALE GENOMIC DNA]</scope>
    <source>
        <strain evidence="5 6">DSM 27192</strain>
    </source>
</reference>
<evidence type="ECO:0000313" key="5">
    <source>
        <dbReference type="EMBL" id="RSH89308.1"/>
    </source>
</evidence>
<dbReference type="Pfam" id="PF14559">
    <property type="entry name" value="TPR_19"/>
    <property type="match status" value="1"/>
</dbReference>
<feature type="compositionally biased region" description="Basic residues" evidence="4">
    <location>
        <begin position="429"/>
        <end position="440"/>
    </location>
</feature>
<evidence type="ECO:0000256" key="4">
    <source>
        <dbReference type="SAM" id="MobiDB-lite"/>
    </source>
</evidence>
<dbReference type="SUPFAM" id="SSF48452">
    <property type="entry name" value="TPR-like"/>
    <property type="match status" value="3"/>
</dbReference>
<proteinExistence type="predicted"/>
<dbReference type="EMBL" id="RSCD01000014">
    <property type="protein sequence ID" value="RSH89308.1"/>
    <property type="molecule type" value="Genomic_DNA"/>
</dbReference>
<gene>
    <name evidence="5" type="primary">SKI3</name>
    <name evidence="5" type="ORF">EHS25_002420</name>
</gene>
<dbReference type="InterPro" id="IPR011990">
    <property type="entry name" value="TPR-like_helical_dom_sf"/>
</dbReference>
<dbReference type="STRING" id="1890683.A0A427YDZ6"/>
<accession>A0A427YDZ6</accession>
<dbReference type="Pfam" id="PF13181">
    <property type="entry name" value="TPR_8"/>
    <property type="match status" value="1"/>
</dbReference>
<dbReference type="InterPro" id="IPR019734">
    <property type="entry name" value="TPR_rpt"/>
</dbReference>
<evidence type="ECO:0000256" key="1">
    <source>
        <dbReference type="ARBA" id="ARBA00022737"/>
    </source>
</evidence>
<evidence type="ECO:0000256" key="2">
    <source>
        <dbReference type="ARBA" id="ARBA00022803"/>
    </source>
</evidence>
<protein>
    <submittedName>
        <fullName evidence="5">Superkiller protein 3</fullName>
    </submittedName>
</protein>
<dbReference type="Proteomes" id="UP000279259">
    <property type="component" value="Unassembled WGS sequence"/>
</dbReference>
<keyword evidence="1" id="KW-0677">Repeat</keyword>
<feature type="region of interest" description="Disordered" evidence="4">
    <location>
        <begin position="419"/>
        <end position="465"/>
    </location>
</feature>
<dbReference type="GO" id="GO:0055087">
    <property type="term" value="C:Ski complex"/>
    <property type="evidence" value="ECO:0007669"/>
    <property type="project" value="InterPro"/>
</dbReference>
<feature type="region of interest" description="Disordered" evidence="4">
    <location>
        <begin position="289"/>
        <end position="332"/>
    </location>
</feature>
<dbReference type="PANTHER" id="PTHR15704">
    <property type="entry name" value="SUPERKILLER 3 PROTEIN-RELATED"/>
    <property type="match status" value="1"/>
</dbReference>
<dbReference type="Gene3D" id="1.25.40.10">
    <property type="entry name" value="Tetratricopeptide repeat domain"/>
    <property type="match status" value="6"/>
</dbReference>
<dbReference type="SMART" id="SM00028">
    <property type="entry name" value="TPR"/>
    <property type="match status" value="11"/>
</dbReference>
<dbReference type="InterPro" id="IPR039226">
    <property type="entry name" value="Ski3/TTC37"/>
</dbReference>
<feature type="repeat" description="TPR" evidence="3">
    <location>
        <begin position="781"/>
        <end position="814"/>
    </location>
</feature>
<dbReference type="Pfam" id="PF13428">
    <property type="entry name" value="TPR_14"/>
    <property type="match status" value="1"/>
</dbReference>
<dbReference type="GO" id="GO:0006401">
    <property type="term" value="P:RNA catabolic process"/>
    <property type="evidence" value="ECO:0007669"/>
    <property type="project" value="InterPro"/>
</dbReference>
<dbReference type="Pfam" id="PF13432">
    <property type="entry name" value="TPR_16"/>
    <property type="match status" value="3"/>
</dbReference>
<comment type="caution">
    <text evidence="5">The sequence shown here is derived from an EMBL/GenBank/DDBJ whole genome shotgun (WGS) entry which is preliminary data.</text>
</comment>
<feature type="repeat" description="TPR" evidence="3">
    <location>
        <begin position="849"/>
        <end position="882"/>
    </location>
</feature>
<dbReference type="PANTHER" id="PTHR15704:SF7">
    <property type="entry name" value="SUPERKILLER COMPLEX PROTEIN 3"/>
    <property type="match status" value="1"/>
</dbReference>
<evidence type="ECO:0000256" key="3">
    <source>
        <dbReference type="PROSITE-ProRule" id="PRU00339"/>
    </source>
</evidence>
<organism evidence="5 6">
    <name type="scientific">Saitozyma podzolica</name>
    <dbReference type="NCBI Taxonomy" id="1890683"/>
    <lineage>
        <taxon>Eukaryota</taxon>
        <taxon>Fungi</taxon>
        <taxon>Dikarya</taxon>
        <taxon>Basidiomycota</taxon>
        <taxon>Agaricomycotina</taxon>
        <taxon>Tremellomycetes</taxon>
        <taxon>Tremellales</taxon>
        <taxon>Trimorphomycetaceae</taxon>
        <taxon>Saitozyma</taxon>
    </lineage>
</organism>
<dbReference type="OrthoDB" id="421075at2759"/>
<feature type="repeat" description="TPR" evidence="3">
    <location>
        <begin position="42"/>
        <end position="75"/>
    </location>
</feature>
<feature type="repeat" description="TPR" evidence="3">
    <location>
        <begin position="815"/>
        <end position="848"/>
    </location>
</feature>
<name>A0A427YDZ6_9TREE</name>
<sequence length="1547" mass="169643">MATTKKALKSIKSQLEAKNHEAALYEASELRKRLSKDDPEAAQVLVYQGLALLSLDRIEEAEKSYLIAYRLDPKNPFPSMGLRRLYEKKEQWDKLAKLLEVLVQTAYEEGDAEKCASVLQDLVQLRAKHGPEEDFHRALGLLLPSSPLISLLQPLPPPHGAYVPFPSPVYPPSNLAALPQLPRPLPHVIHLLASLPLLLNLLIRQQVLVHTSIEAKVKAGRTRLGAGTEKDVRRNVEAEVLGGDLGMELVDLLREVSSHPAVEDNVRREVEVREFEFWTALVGSLSAEEEAKDGKTKGKSKPQPQNATGDASELPPTPLFSPSAQTRPTKAEALTRADGLAKGFVLLELGGPAESGWSWVMEGMDEPTIFYDHDLLLKFAKTFPDSPLTDFIDDYCRWFHLPLPEPEGEAAEDAELIDGEGEAKPKAPAPKKSRGGKRGRAGLNARERRKARRLAEKDGALSEDLDQEERDELVASMTKLLDKLSKSIFAHRVMARISIQEEDWANAVAFAEKGRTLVKDVEAQRGTSLPNVRASLDTALGVALVPYFSPKHHPRATRLLNGVLGADPTNSEARFARAQIFQTAGNWSEARKHFQQILDQGGEEKDVVAAREEVGWCLVNEGKLEEGRDILETVVEMRDARQEKEGKDDEAFPRARAWWRLGQTEWMIGDAESRQHAEDWFMASIRALPTFAPSYTSLGICYSSADLPDEDRALKCFQKAFELDATEADAARRLAIGYADDDEWALVRAIATRVMEGEGGVEGVAGGEVMNAKGRFAPKNGWAWKALGSTEMFYRNYAKAAQALQIALRAEPDDVSIWLLLGESYVKCGRHIAGLKALQKALELDPANWMAWYDIGEIYVQLATYDKAVEAYEKVQEMTGRKELGVTAAMAVATLALGQQSAVGGFRERSRRAFHSAVSLAAEVLQQGEGHRPWGWKLIGDAAFELANHEPELAEAEQSAAVLRPVLELLVADDADRRSTVEGLGLAGNLLQASVDVTFSLKSSVFAYAYRAYLCRNDRTSDSALYDLATALHTLAGRTLEDNEKKPLMKGAISAIRVALEKDAGDERLWNALGVICGQAGPQLAQHAFVVSLELYAKDPVTWANLGFLYLRLDDSELANQCFLKAQIIDPDYARAWLGQGLIAERNCEPDHARALFAHAVTLSTGSLLEADLAMAASVFERFLRPGLVDPNSLHQPAFALKHYCHQRPRDSVAAHLHALICERLGLADDASAALERAAALLEEEYERTESSDLEVRYSIALCNLGRIRLGAKQYERALEAFTNCWELIEGSQNATATSLRTQVRLGQALSRYWIGETEASLEAFQVALDEAEGSGKPGLKEEVAVLLARTLWGLGGEDAREAAKTHLMECLSGEHPPIKVIATLGAIALVESDQDLLDAALTELNALPLERRLAEDPSGHVELILSSHSLASGDREEALSILQGAILSNPSAVTARNRLARLLLSEGKPEDALSALMGPGDGKTMRLRGAARMLSGDEAGMGELQKAVQLAPWEVKGWEALAWGKRIMEEADNEGVAVAGVEAVEE</sequence>
<feature type="repeat" description="TPR" evidence="3">
    <location>
        <begin position="1100"/>
        <end position="1133"/>
    </location>
</feature>
<dbReference type="PROSITE" id="PS50005">
    <property type="entry name" value="TPR"/>
    <property type="match status" value="5"/>
</dbReference>
<keyword evidence="6" id="KW-1185">Reference proteome</keyword>
<evidence type="ECO:0000313" key="6">
    <source>
        <dbReference type="Proteomes" id="UP000279259"/>
    </source>
</evidence>